<dbReference type="STRING" id="7168.A0A182NAY4"/>
<dbReference type="InterPro" id="IPR016024">
    <property type="entry name" value="ARM-type_fold"/>
</dbReference>
<dbReference type="Proteomes" id="UP000075884">
    <property type="component" value="Unassembled WGS sequence"/>
</dbReference>
<reference evidence="3" key="1">
    <citation type="submission" date="2013-03" db="EMBL/GenBank/DDBJ databases">
        <title>The Genome Sequence of Anopheles dirus WRAIR2.</title>
        <authorList>
            <consortium name="The Broad Institute Genomics Platform"/>
            <person name="Neafsey D.E."/>
            <person name="Walton C."/>
            <person name="Walker B."/>
            <person name="Young S.K."/>
            <person name="Zeng Q."/>
            <person name="Gargeya S."/>
            <person name="Fitzgerald M."/>
            <person name="Haas B."/>
            <person name="Abouelleil A."/>
            <person name="Allen A.W."/>
            <person name="Alvarado L."/>
            <person name="Arachchi H.M."/>
            <person name="Berlin A.M."/>
            <person name="Chapman S.B."/>
            <person name="Gainer-Dewar J."/>
            <person name="Goldberg J."/>
            <person name="Griggs A."/>
            <person name="Gujja S."/>
            <person name="Hansen M."/>
            <person name="Howarth C."/>
            <person name="Imamovic A."/>
            <person name="Ireland A."/>
            <person name="Larimer J."/>
            <person name="McCowan C."/>
            <person name="Murphy C."/>
            <person name="Pearson M."/>
            <person name="Poon T.W."/>
            <person name="Priest M."/>
            <person name="Roberts A."/>
            <person name="Saif S."/>
            <person name="Shea T."/>
            <person name="Sisk P."/>
            <person name="Sykes S."/>
            <person name="Wortman J."/>
            <person name="Nusbaum C."/>
            <person name="Birren B."/>
        </authorList>
    </citation>
    <scope>NUCLEOTIDE SEQUENCE [LARGE SCALE GENOMIC DNA]</scope>
    <source>
        <strain evidence="3">WRAIR2</strain>
    </source>
</reference>
<comment type="similarity">
    <text evidence="1">Belongs to the Mo25 family.</text>
</comment>
<dbReference type="Gene3D" id="1.25.10.10">
    <property type="entry name" value="Leucine-rich Repeat Variant"/>
    <property type="match status" value="1"/>
</dbReference>
<accession>A0A182NAY4</accession>
<dbReference type="SUPFAM" id="SSF48371">
    <property type="entry name" value="ARM repeat"/>
    <property type="match status" value="1"/>
</dbReference>
<sequence>MELLTRHKILCSEFLEQNYDKVCNHYEHLLSLENYMTRRQSLKLLGELLLLHTRYIANADNLKVMMNMLKERSRNILLEAFHHFKVQEKLLDFLTRFHTDRSEDEQLNDEKACLIMQIRVLKPASDQ</sequence>
<reference evidence="2" key="2">
    <citation type="submission" date="2020-05" db="UniProtKB">
        <authorList>
            <consortium name="EnsemblMetazoa"/>
        </authorList>
    </citation>
    <scope>IDENTIFICATION</scope>
    <source>
        <strain evidence="2">WRAIR2</strain>
    </source>
</reference>
<evidence type="ECO:0000313" key="3">
    <source>
        <dbReference type="Proteomes" id="UP000075884"/>
    </source>
</evidence>
<dbReference type="PANTHER" id="PTHR10182:SF3">
    <property type="entry name" value="PROTEIN MO25"/>
    <property type="match status" value="1"/>
</dbReference>
<dbReference type="EnsemblMetazoa" id="ADIR004810-RA">
    <property type="protein sequence ID" value="ADIR004810-PA"/>
    <property type="gene ID" value="ADIR004810"/>
</dbReference>
<dbReference type="InterPro" id="IPR013878">
    <property type="entry name" value="Mo25"/>
</dbReference>
<name>A0A182NAY4_9DIPT</name>
<protein>
    <submittedName>
        <fullName evidence="2">Uncharacterized protein</fullName>
    </submittedName>
</protein>
<evidence type="ECO:0000313" key="2">
    <source>
        <dbReference type="EnsemblMetazoa" id="ADIR004810-PA"/>
    </source>
</evidence>
<organism evidence="2 3">
    <name type="scientific">Anopheles dirus</name>
    <dbReference type="NCBI Taxonomy" id="7168"/>
    <lineage>
        <taxon>Eukaryota</taxon>
        <taxon>Metazoa</taxon>
        <taxon>Ecdysozoa</taxon>
        <taxon>Arthropoda</taxon>
        <taxon>Hexapoda</taxon>
        <taxon>Insecta</taxon>
        <taxon>Pterygota</taxon>
        <taxon>Neoptera</taxon>
        <taxon>Endopterygota</taxon>
        <taxon>Diptera</taxon>
        <taxon>Nematocera</taxon>
        <taxon>Culicoidea</taxon>
        <taxon>Culicidae</taxon>
        <taxon>Anophelinae</taxon>
        <taxon>Anopheles</taxon>
    </lineage>
</organism>
<dbReference type="AlphaFoldDB" id="A0A182NAY4"/>
<keyword evidence="3" id="KW-1185">Reference proteome</keyword>
<dbReference type="Pfam" id="PF08569">
    <property type="entry name" value="Mo25"/>
    <property type="match status" value="1"/>
</dbReference>
<dbReference type="GO" id="GO:0035556">
    <property type="term" value="P:intracellular signal transduction"/>
    <property type="evidence" value="ECO:0007669"/>
    <property type="project" value="TreeGrafter"/>
</dbReference>
<evidence type="ECO:0000256" key="1">
    <source>
        <dbReference type="ARBA" id="ARBA00011012"/>
    </source>
</evidence>
<dbReference type="VEuPathDB" id="VectorBase:ADIR004810"/>
<proteinExistence type="inferred from homology"/>
<dbReference type="PANTHER" id="PTHR10182">
    <property type="entry name" value="CALCIUM-BINDING PROTEIN 39-RELATED"/>
    <property type="match status" value="1"/>
</dbReference>
<dbReference type="InterPro" id="IPR011989">
    <property type="entry name" value="ARM-like"/>
</dbReference>
<dbReference type="GO" id="GO:0043539">
    <property type="term" value="F:protein serine/threonine kinase activator activity"/>
    <property type="evidence" value="ECO:0007669"/>
    <property type="project" value="TreeGrafter"/>
</dbReference>